<keyword evidence="1" id="KW-0378">Hydrolase</keyword>
<keyword evidence="4" id="KW-0560">Oxidoreductase</keyword>
<organism evidence="4 5">
    <name type="scientific">Sphingobacterium deserti</name>
    <dbReference type="NCBI Taxonomy" id="1229276"/>
    <lineage>
        <taxon>Bacteria</taxon>
        <taxon>Pseudomonadati</taxon>
        <taxon>Bacteroidota</taxon>
        <taxon>Sphingobacteriia</taxon>
        <taxon>Sphingobacteriales</taxon>
        <taxon>Sphingobacteriaceae</taxon>
        <taxon>Sphingobacterium</taxon>
    </lineage>
</organism>
<name>A0A0B8TBX4_9SPHI</name>
<dbReference type="eggNOG" id="COG2267">
    <property type="taxonomic scope" value="Bacteria"/>
</dbReference>
<dbReference type="AlphaFoldDB" id="A0A0B8TBX4"/>
<dbReference type="PANTHER" id="PTHR43798">
    <property type="entry name" value="MONOACYLGLYCEROL LIPASE"/>
    <property type="match status" value="1"/>
</dbReference>
<sequence>MATIINKTDTEEVGLHVADYGSGQPVILIHGWPLSHKSWEQQIPTLVDAGYRVIAYDRRGFGESDKPWSGYDYDTLAGDLHKVITELQLSNVILAGFSMGGGEVVRYISKYGEDNIAKVVLISSIIPLVKQKEDNPDGVPPEKLEEIAQALKDDRVGFLKGFHEQFYGVDKDPSAVSKGQLDNDFIIASQAAPQATVKAADAWANTDFRAECANISVPTLIIHGKKDATVPFESAGQQASLLIKNSLLITYDDAAHGLNVTHAERLNSDLIGFLSTQ</sequence>
<gene>
    <name evidence="4" type="ORF">DI53_0543</name>
</gene>
<keyword evidence="5" id="KW-1185">Reference proteome</keyword>
<reference evidence="5" key="1">
    <citation type="submission" date="2014-04" db="EMBL/GenBank/DDBJ databases">
        <title>Whole-Genome optical mapping and complete genome sequence of Sphingobacterium deserti sp. nov., a new spaces isolated from desert in the west of China.</title>
        <authorList>
            <person name="Teng C."/>
            <person name="Zhou Z."/>
            <person name="Li X."/>
            <person name="Chen M."/>
            <person name="Lin M."/>
            <person name="Wang L."/>
            <person name="Su S."/>
            <person name="Zhang C."/>
            <person name="Zhang W."/>
        </authorList>
    </citation>
    <scope>NUCLEOTIDE SEQUENCE [LARGE SCALE GENOMIC DNA]</scope>
    <source>
        <strain evidence="5">ACCC05744</strain>
    </source>
</reference>
<dbReference type="Pfam" id="PF00561">
    <property type="entry name" value="Abhydrolase_1"/>
    <property type="match status" value="1"/>
</dbReference>
<dbReference type="InterPro" id="IPR000639">
    <property type="entry name" value="Epox_hydrolase-like"/>
</dbReference>
<evidence type="ECO:0000259" key="3">
    <source>
        <dbReference type="Pfam" id="PF00561"/>
    </source>
</evidence>
<dbReference type="STRING" id="1229276.DI53_0543"/>
<dbReference type="GO" id="GO:0004601">
    <property type="term" value="F:peroxidase activity"/>
    <property type="evidence" value="ECO:0007669"/>
    <property type="project" value="UniProtKB-KW"/>
</dbReference>
<dbReference type="InterPro" id="IPR029058">
    <property type="entry name" value="AB_hydrolase_fold"/>
</dbReference>
<dbReference type="PRINTS" id="PR00412">
    <property type="entry name" value="EPOXHYDRLASE"/>
</dbReference>
<dbReference type="PANTHER" id="PTHR43798:SF31">
    <property type="entry name" value="AB HYDROLASE SUPERFAMILY PROTEIN YCLE"/>
    <property type="match status" value="1"/>
</dbReference>
<evidence type="ECO:0000256" key="2">
    <source>
        <dbReference type="ARBA" id="ARBA00038128"/>
    </source>
</evidence>
<evidence type="ECO:0000313" key="5">
    <source>
        <dbReference type="Proteomes" id="UP000031802"/>
    </source>
</evidence>
<feature type="domain" description="AB hydrolase-1" evidence="3">
    <location>
        <begin position="25"/>
        <end position="262"/>
    </location>
</feature>
<dbReference type="RefSeq" id="WP_037495062.1">
    <property type="nucleotide sequence ID" value="NZ_JJMU01000008.1"/>
</dbReference>
<dbReference type="PRINTS" id="PR00111">
    <property type="entry name" value="ABHYDROLASE"/>
</dbReference>
<accession>A0A0B8TBX4</accession>
<dbReference type="Proteomes" id="UP000031802">
    <property type="component" value="Unassembled WGS sequence"/>
</dbReference>
<dbReference type="Gene3D" id="3.40.50.1820">
    <property type="entry name" value="alpha/beta hydrolase"/>
    <property type="match status" value="1"/>
</dbReference>
<dbReference type="GO" id="GO:0016020">
    <property type="term" value="C:membrane"/>
    <property type="evidence" value="ECO:0007669"/>
    <property type="project" value="TreeGrafter"/>
</dbReference>
<proteinExistence type="inferred from homology"/>
<dbReference type="EMBL" id="JJMU01000008">
    <property type="protein sequence ID" value="KGE15765.1"/>
    <property type="molecule type" value="Genomic_DNA"/>
</dbReference>
<dbReference type="GO" id="GO:0016787">
    <property type="term" value="F:hydrolase activity"/>
    <property type="evidence" value="ECO:0007669"/>
    <property type="project" value="UniProtKB-KW"/>
</dbReference>
<reference evidence="4 5" key="2">
    <citation type="journal article" date="2015" name="PLoS ONE">
        <title>Whole-Genome Optical Mapping and Finished Genome Sequence of Sphingobacterium deserti sp. nov., a New Species Isolated from the Western Desert of China.</title>
        <authorList>
            <person name="Teng C."/>
            <person name="Zhou Z."/>
            <person name="Molnar I."/>
            <person name="Li X."/>
            <person name="Tang R."/>
            <person name="Chen M."/>
            <person name="Wang L."/>
            <person name="Su S."/>
            <person name="Zhang W."/>
            <person name="Lin M."/>
        </authorList>
    </citation>
    <scope>NUCLEOTIDE SEQUENCE [LARGE SCALE GENOMIC DNA]</scope>
    <source>
        <strain evidence="5">ACCC05744</strain>
    </source>
</reference>
<dbReference type="FunFam" id="3.40.50.1820:FF:000205">
    <property type="entry name" value="Non-haem bromoperoxidase BPO-A2"/>
    <property type="match status" value="1"/>
</dbReference>
<keyword evidence="4" id="KW-0575">Peroxidase</keyword>
<dbReference type="InterPro" id="IPR000073">
    <property type="entry name" value="AB_hydrolase_1"/>
</dbReference>
<protein>
    <submittedName>
        <fullName evidence="4">Chloride peroxidase</fullName>
    </submittedName>
</protein>
<comment type="caution">
    <text evidence="4">The sequence shown here is derived from an EMBL/GenBank/DDBJ whole genome shotgun (WGS) entry which is preliminary data.</text>
</comment>
<evidence type="ECO:0000256" key="1">
    <source>
        <dbReference type="ARBA" id="ARBA00022801"/>
    </source>
</evidence>
<evidence type="ECO:0000313" key="4">
    <source>
        <dbReference type="EMBL" id="KGE15765.1"/>
    </source>
</evidence>
<dbReference type="PATRIC" id="fig|1229276.3.peg.565"/>
<dbReference type="InterPro" id="IPR050266">
    <property type="entry name" value="AB_hydrolase_sf"/>
</dbReference>
<comment type="similarity">
    <text evidence="2">Belongs to the AB hydrolase superfamily. Bacterial non-heme haloperoxidase / perhydrolase family.</text>
</comment>
<dbReference type="SUPFAM" id="SSF53474">
    <property type="entry name" value="alpha/beta-Hydrolases"/>
    <property type="match status" value="1"/>
</dbReference>
<dbReference type="OrthoDB" id="9780932at2"/>